<reference evidence="3" key="1">
    <citation type="journal article" date="2020" name="Phytopathology">
        <title>Genome sequence of the chestnut blight fungus Cryphonectria parasitica EP155: A fundamental resource for an archetypical invasive plant pathogen.</title>
        <authorList>
            <person name="Crouch J.A."/>
            <person name="Dawe A."/>
            <person name="Aerts A."/>
            <person name="Barry K."/>
            <person name="Churchill A.C.L."/>
            <person name="Grimwood J."/>
            <person name="Hillman B."/>
            <person name="Milgroom M.G."/>
            <person name="Pangilinan J."/>
            <person name="Smith M."/>
            <person name="Salamov A."/>
            <person name="Schmutz J."/>
            <person name="Yadav J."/>
            <person name="Grigoriev I.V."/>
            <person name="Nuss D."/>
        </authorList>
    </citation>
    <scope>NUCLEOTIDE SEQUENCE</scope>
    <source>
        <strain evidence="3">EP155</strain>
    </source>
</reference>
<dbReference type="OrthoDB" id="10044044at2759"/>
<feature type="domain" description="Hemerythrin-like" evidence="2">
    <location>
        <begin position="47"/>
        <end position="182"/>
    </location>
</feature>
<organism evidence="3 4">
    <name type="scientific">Cryphonectria parasitica (strain ATCC 38755 / EP155)</name>
    <dbReference type="NCBI Taxonomy" id="660469"/>
    <lineage>
        <taxon>Eukaryota</taxon>
        <taxon>Fungi</taxon>
        <taxon>Dikarya</taxon>
        <taxon>Ascomycota</taxon>
        <taxon>Pezizomycotina</taxon>
        <taxon>Sordariomycetes</taxon>
        <taxon>Sordariomycetidae</taxon>
        <taxon>Diaporthales</taxon>
        <taxon>Cryphonectriaceae</taxon>
        <taxon>Cryphonectria-Endothia species complex</taxon>
        <taxon>Cryphonectria</taxon>
    </lineage>
</organism>
<dbReference type="InterPro" id="IPR053206">
    <property type="entry name" value="Dimeric_xanthone_biosynth"/>
</dbReference>
<gene>
    <name evidence="3" type="ORF">M406DRAFT_320309</name>
</gene>
<dbReference type="Pfam" id="PF01814">
    <property type="entry name" value="Hemerythrin"/>
    <property type="match status" value="1"/>
</dbReference>
<sequence length="202" mass="23038">MASAAEDSPATSPTSGVVNEPVTEEEKAPPALPPLSAHEFKQYNRLAEHMDYFHEHFRRSWTTLYTAASSGRRPAGMGLKQFLDEGLSLISHLTTHHNIEETYVFPVLARKMPEFQAGGRGGRKAAELLQQHKEIHKGMDGMEDYLRRCRNGETDLEMSVLRTQMDTWGEVLWKHLDQEVKTLGADNVRRYFTLDEVKRIPM</sequence>
<evidence type="ECO:0000313" key="4">
    <source>
        <dbReference type="Proteomes" id="UP000803844"/>
    </source>
</evidence>
<protein>
    <recommendedName>
        <fullName evidence="2">Hemerythrin-like domain-containing protein</fullName>
    </recommendedName>
</protein>
<name>A0A9P4YC13_CRYP1</name>
<evidence type="ECO:0000256" key="1">
    <source>
        <dbReference type="SAM" id="MobiDB-lite"/>
    </source>
</evidence>
<comment type="caution">
    <text evidence="3">The sequence shown here is derived from an EMBL/GenBank/DDBJ whole genome shotgun (WGS) entry which is preliminary data.</text>
</comment>
<dbReference type="RefSeq" id="XP_040781252.1">
    <property type="nucleotide sequence ID" value="XM_040919368.1"/>
</dbReference>
<dbReference type="Gene3D" id="1.20.120.520">
    <property type="entry name" value="nmb1532 protein domain like"/>
    <property type="match status" value="1"/>
</dbReference>
<proteinExistence type="predicted"/>
<keyword evidence="4" id="KW-1185">Reference proteome</keyword>
<dbReference type="AlphaFoldDB" id="A0A9P4YC13"/>
<dbReference type="GeneID" id="63836497"/>
<accession>A0A9P4YC13</accession>
<dbReference type="InterPro" id="IPR012312">
    <property type="entry name" value="Hemerythrin-like"/>
</dbReference>
<evidence type="ECO:0000259" key="2">
    <source>
        <dbReference type="Pfam" id="PF01814"/>
    </source>
</evidence>
<dbReference type="PANTHER" id="PTHR38048">
    <property type="entry name" value="EXPRESSED PROTEIN"/>
    <property type="match status" value="1"/>
</dbReference>
<feature type="region of interest" description="Disordered" evidence="1">
    <location>
        <begin position="1"/>
        <end position="36"/>
    </location>
</feature>
<dbReference type="EMBL" id="MU032344">
    <property type="protein sequence ID" value="KAF3770291.1"/>
    <property type="molecule type" value="Genomic_DNA"/>
</dbReference>
<evidence type="ECO:0000313" key="3">
    <source>
        <dbReference type="EMBL" id="KAF3770291.1"/>
    </source>
</evidence>
<dbReference type="Proteomes" id="UP000803844">
    <property type="component" value="Unassembled WGS sequence"/>
</dbReference>
<dbReference type="CDD" id="cd12108">
    <property type="entry name" value="Hr-like"/>
    <property type="match status" value="1"/>
</dbReference>
<dbReference type="PANTHER" id="PTHR38048:SF1">
    <property type="entry name" value="HEMERYTHRIN-LIKE DOMAIN-CONTAINING PROTEIN"/>
    <property type="match status" value="1"/>
</dbReference>